<dbReference type="KEGG" id="dpa:109534077"/>
<evidence type="ECO:0000313" key="6">
    <source>
        <dbReference type="Proteomes" id="UP000019118"/>
    </source>
</evidence>
<dbReference type="Proteomes" id="UP000019118">
    <property type="component" value="Unassembled WGS sequence"/>
</dbReference>
<evidence type="ECO:0000313" key="4">
    <source>
        <dbReference type="EMBL" id="ERL87597.1"/>
    </source>
</evidence>
<gene>
    <name evidence="5" type="primary">109534077</name>
    <name evidence="4" type="ORF">D910_04988</name>
    <name evidence="3" type="ORF">YQE_03470</name>
</gene>
<dbReference type="HOGENOM" id="CLU_118164_1_0_1"/>
<feature type="non-terminal residue" evidence="3">
    <location>
        <position position="1"/>
    </location>
</feature>
<feature type="domain" description="Ribosomal protein eL8/eL30/eS12/Gadd45" evidence="2">
    <location>
        <begin position="22"/>
        <end position="104"/>
    </location>
</feature>
<dbReference type="AlphaFoldDB" id="N6UHN0"/>
<reference evidence="5" key="2">
    <citation type="submission" date="2024-08" db="UniProtKB">
        <authorList>
            <consortium name="EnsemblMetazoa"/>
        </authorList>
    </citation>
    <scope>IDENTIFICATION</scope>
</reference>
<accession>N6UHN0</accession>
<evidence type="ECO:0000256" key="1">
    <source>
        <dbReference type="ARBA" id="ARBA00007361"/>
    </source>
</evidence>
<dbReference type="Proteomes" id="UP000030742">
    <property type="component" value="Unassembled WGS sequence"/>
</dbReference>
<dbReference type="SUPFAM" id="SSF55315">
    <property type="entry name" value="L30e-like"/>
    <property type="match status" value="1"/>
</dbReference>
<dbReference type="STRING" id="77166.N6UHN0"/>
<dbReference type="PANTHER" id="PTHR10411:SF8">
    <property type="entry name" value="FI09246P"/>
    <property type="match status" value="1"/>
</dbReference>
<keyword evidence="6" id="KW-1185">Reference proteome</keyword>
<evidence type="ECO:0000313" key="7">
    <source>
        <dbReference type="Proteomes" id="UP000030742"/>
    </source>
</evidence>
<dbReference type="GO" id="GO:0005737">
    <property type="term" value="C:cytoplasm"/>
    <property type="evidence" value="ECO:0007669"/>
    <property type="project" value="TreeGrafter"/>
</dbReference>
<dbReference type="PANTHER" id="PTHR10411">
    <property type="entry name" value="GROWTH ARREST AND DNA DAMAGE-INDUCIBLE PROTEIN GADD45"/>
    <property type="match status" value="1"/>
</dbReference>
<protein>
    <recommendedName>
        <fullName evidence="2">Ribosomal protein eL8/eL30/eS12/Gadd45 domain-containing protein</fullName>
    </recommendedName>
</protein>
<evidence type="ECO:0000313" key="3">
    <source>
        <dbReference type="EMBL" id="ENN80111.1"/>
    </source>
</evidence>
<organism evidence="3">
    <name type="scientific">Dendroctonus ponderosae</name>
    <name type="common">Mountain pine beetle</name>
    <dbReference type="NCBI Taxonomy" id="77166"/>
    <lineage>
        <taxon>Eukaryota</taxon>
        <taxon>Metazoa</taxon>
        <taxon>Ecdysozoa</taxon>
        <taxon>Arthropoda</taxon>
        <taxon>Hexapoda</taxon>
        <taxon>Insecta</taxon>
        <taxon>Pterygota</taxon>
        <taxon>Neoptera</taxon>
        <taxon>Endopterygota</taxon>
        <taxon>Coleoptera</taxon>
        <taxon>Polyphaga</taxon>
        <taxon>Cucujiformia</taxon>
        <taxon>Curculionidae</taxon>
        <taxon>Scolytinae</taxon>
        <taxon>Dendroctonus</taxon>
    </lineage>
</organism>
<name>N6UHN0_DENPD</name>
<dbReference type="EnsemblMetazoa" id="XM_019899633.1">
    <property type="protein sequence ID" value="XP_019755192.1"/>
    <property type="gene ID" value="LOC109534077"/>
</dbReference>
<evidence type="ECO:0000313" key="5">
    <source>
        <dbReference type="EnsemblMetazoa" id="XP_019755192.1"/>
    </source>
</evidence>
<proteinExistence type="inferred from homology"/>
<dbReference type="GO" id="GO:0005634">
    <property type="term" value="C:nucleus"/>
    <property type="evidence" value="ECO:0007669"/>
    <property type="project" value="InterPro"/>
</dbReference>
<reference evidence="6 7" key="1">
    <citation type="journal article" date="2013" name="Genome Biol.">
        <title>Draft genome of the mountain pine beetle, Dendroctonus ponderosae Hopkins, a major forest pest.</title>
        <authorList>
            <person name="Keeling C.I."/>
            <person name="Yuen M.M."/>
            <person name="Liao N.Y."/>
            <person name="Docking T.R."/>
            <person name="Chan S.K."/>
            <person name="Taylor G.A."/>
            <person name="Palmquist D.L."/>
            <person name="Jackman S.D."/>
            <person name="Nguyen A."/>
            <person name="Li M."/>
            <person name="Henderson H."/>
            <person name="Janes J.K."/>
            <person name="Zhao Y."/>
            <person name="Pandoh P."/>
            <person name="Moore R."/>
            <person name="Sperling F.A."/>
            <person name="Huber D.P."/>
            <person name="Birol I."/>
            <person name="Jones S.J."/>
            <person name="Bohlmann J."/>
        </authorList>
    </citation>
    <scope>NUCLEOTIDE SEQUENCE</scope>
</reference>
<dbReference type="InterPro" id="IPR024824">
    <property type="entry name" value="GADD45"/>
</dbReference>
<comment type="similarity">
    <text evidence="1">Belongs to the GADD45 family.</text>
</comment>
<dbReference type="InterPro" id="IPR004038">
    <property type="entry name" value="Ribosomal_eL8/eL30/eS12/Gad45"/>
</dbReference>
<dbReference type="InterPro" id="IPR029064">
    <property type="entry name" value="Ribosomal_eL30-like_sf"/>
</dbReference>
<dbReference type="OrthoDB" id="5976967at2759"/>
<dbReference type="Gene3D" id="3.30.1330.30">
    <property type="match status" value="1"/>
</dbReference>
<dbReference type="Pfam" id="PF01248">
    <property type="entry name" value="Ribosomal_L7Ae"/>
    <property type="match status" value="1"/>
</dbReference>
<dbReference type="GO" id="GO:0051726">
    <property type="term" value="P:regulation of cell cycle"/>
    <property type="evidence" value="ECO:0007669"/>
    <property type="project" value="InterPro"/>
</dbReference>
<dbReference type="EMBL" id="KB740600">
    <property type="protein sequence ID" value="ENN80111.1"/>
    <property type="molecule type" value="Genomic_DNA"/>
</dbReference>
<evidence type="ECO:0000259" key="2">
    <source>
        <dbReference type="Pfam" id="PF01248"/>
    </source>
</evidence>
<dbReference type="OMA" id="FCILAMD"/>
<sequence>MCVDKPQEKCKMINRITLGQTLRTALTKAKAGGRLVCGLFPAIAHLENTPDEVVLCVLPTTRPGDAATHIQAVLLQAFCYENCIPVIQVDSSEKLANYCGVATSAKDASHCNCAIITRDITLPITDDYVLPMTDNEQFLTAFYECTLEECPRPIIKLPI</sequence>
<dbReference type="EMBL" id="KB631982">
    <property type="protein sequence ID" value="ERL87597.1"/>
    <property type="molecule type" value="Genomic_DNA"/>
</dbReference>